<gene>
    <name evidence="2" type="ORF">A2228_00615</name>
</gene>
<feature type="transmembrane region" description="Helical" evidence="1">
    <location>
        <begin position="66"/>
        <end position="86"/>
    </location>
</feature>
<keyword evidence="1" id="KW-0812">Transmembrane</keyword>
<proteinExistence type="predicted"/>
<accession>A0A1F5F6Z8</accession>
<feature type="transmembrane region" description="Helical" evidence="1">
    <location>
        <begin position="24"/>
        <end position="43"/>
    </location>
</feature>
<dbReference type="AlphaFoldDB" id="A0A1F5F6Z8"/>
<evidence type="ECO:0000313" key="3">
    <source>
        <dbReference type="Proteomes" id="UP000176191"/>
    </source>
</evidence>
<name>A0A1F5F6Z8_9BACT</name>
<evidence type="ECO:0008006" key="4">
    <source>
        <dbReference type="Google" id="ProtNLM"/>
    </source>
</evidence>
<organism evidence="2 3">
    <name type="scientific">Candidatus Collierbacteria bacterium RIFOXYA2_FULL_46_10</name>
    <dbReference type="NCBI Taxonomy" id="1817726"/>
    <lineage>
        <taxon>Bacteria</taxon>
        <taxon>Candidatus Collieribacteriota</taxon>
    </lineage>
</organism>
<dbReference type="Proteomes" id="UP000176191">
    <property type="component" value="Unassembled WGS sequence"/>
</dbReference>
<reference evidence="2 3" key="1">
    <citation type="journal article" date="2016" name="Nat. Commun.">
        <title>Thousands of microbial genomes shed light on interconnected biogeochemical processes in an aquifer system.</title>
        <authorList>
            <person name="Anantharaman K."/>
            <person name="Brown C.T."/>
            <person name="Hug L.A."/>
            <person name="Sharon I."/>
            <person name="Castelle C.J."/>
            <person name="Probst A.J."/>
            <person name="Thomas B.C."/>
            <person name="Singh A."/>
            <person name="Wilkins M.J."/>
            <person name="Karaoz U."/>
            <person name="Brodie E.L."/>
            <person name="Williams K.H."/>
            <person name="Hubbard S.S."/>
            <person name="Banfield J.F."/>
        </authorList>
    </citation>
    <scope>NUCLEOTIDE SEQUENCE [LARGE SCALE GENOMIC DNA]</scope>
</reference>
<keyword evidence="1" id="KW-1133">Transmembrane helix</keyword>
<dbReference type="EMBL" id="MFAK01000007">
    <property type="protein sequence ID" value="OGD75379.1"/>
    <property type="molecule type" value="Genomic_DNA"/>
</dbReference>
<feature type="transmembrane region" description="Helical" evidence="1">
    <location>
        <begin position="98"/>
        <end position="119"/>
    </location>
</feature>
<protein>
    <recommendedName>
        <fullName evidence="4">DUF1648 domain-containing protein</fullName>
    </recommendedName>
</protein>
<comment type="caution">
    <text evidence="2">The sequence shown here is derived from an EMBL/GenBank/DDBJ whole genome shotgun (WGS) entry which is preliminary data.</text>
</comment>
<sequence>MKRTFNISKTAEELVPDKLSRASYWGAIGMVVVMIGGIILVWGKLPNVVPLWFAEPWGEARLANKLWLWLIPATGLGTVGVNVLLAKVTGKMALIIPRVLAVAAGVVSLTLLLGLYGVIQSLFI</sequence>
<evidence type="ECO:0000256" key="1">
    <source>
        <dbReference type="SAM" id="Phobius"/>
    </source>
</evidence>
<evidence type="ECO:0000313" key="2">
    <source>
        <dbReference type="EMBL" id="OGD75379.1"/>
    </source>
</evidence>
<keyword evidence="1" id="KW-0472">Membrane</keyword>